<organism evidence="2">
    <name type="scientific">Vecturithrix granuli</name>
    <dbReference type="NCBI Taxonomy" id="1499967"/>
    <lineage>
        <taxon>Bacteria</taxon>
        <taxon>Candidatus Moduliflexota</taxon>
        <taxon>Candidatus Vecturitrichia</taxon>
        <taxon>Candidatus Vecturitrichales</taxon>
        <taxon>Candidatus Vecturitrichaceae</taxon>
        <taxon>Candidatus Vecturithrix</taxon>
    </lineage>
</organism>
<dbReference type="PANTHER" id="PTHR33171:SF17">
    <property type="entry name" value="LARA-LIKE N-TERMINAL DOMAIN-CONTAINING PROTEIN"/>
    <property type="match status" value="1"/>
</dbReference>
<dbReference type="InterPro" id="IPR043166">
    <property type="entry name" value="LarA-like_C"/>
</dbReference>
<name>A0A081C7Y2_VECG1</name>
<proteinExistence type="predicted"/>
<dbReference type="Gene3D" id="3.40.50.11440">
    <property type="match status" value="1"/>
</dbReference>
<dbReference type="HOGENOM" id="CLU_619420_0_0_0"/>
<reference evidence="2" key="1">
    <citation type="journal article" date="2015" name="PeerJ">
        <title>First genomic representation of candidate bacterial phylum KSB3 points to enhanced environmental sensing as a trigger of wastewater bulking.</title>
        <authorList>
            <person name="Sekiguchi Y."/>
            <person name="Ohashi A."/>
            <person name="Parks D.H."/>
            <person name="Yamauchi T."/>
            <person name="Tyson G.W."/>
            <person name="Hugenholtz P."/>
        </authorList>
    </citation>
    <scope>NUCLEOTIDE SEQUENCE [LARGE SCALE GENOMIC DNA]</scope>
</reference>
<protein>
    <recommendedName>
        <fullName evidence="1">LarA-like N-terminal domain-containing protein</fullName>
    </recommendedName>
</protein>
<feature type="domain" description="LarA-like N-terminal" evidence="1">
    <location>
        <begin position="32"/>
        <end position="187"/>
    </location>
</feature>
<dbReference type="AlphaFoldDB" id="A0A081C7Y2"/>
<dbReference type="Gene3D" id="3.90.226.30">
    <property type="match status" value="1"/>
</dbReference>
<dbReference type="GO" id="GO:0050043">
    <property type="term" value="F:lactate racemase activity"/>
    <property type="evidence" value="ECO:0007669"/>
    <property type="project" value="InterPro"/>
</dbReference>
<keyword evidence="3" id="KW-1185">Reference proteome</keyword>
<evidence type="ECO:0000259" key="1">
    <source>
        <dbReference type="Pfam" id="PF09861"/>
    </source>
</evidence>
<evidence type="ECO:0000313" key="2">
    <source>
        <dbReference type="EMBL" id="GAK60687.1"/>
    </source>
</evidence>
<dbReference type="InterPro" id="IPR018657">
    <property type="entry name" value="LarA-like_N"/>
</dbReference>
<accession>A0A081C7Y2</accession>
<dbReference type="Proteomes" id="UP000030661">
    <property type="component" value="Unassembled WGS sequence"/>
</dbReference>
<evidence type="ECO:0000313" key="3">
    <source>
        <dbReference type="Proteomes" id="UP000030661"/>
    </source>
</evidence>
<dbReference type="InterPro" id="IPR048068">
    <property type="entry name" value="LarA-like"/>
</dbReference>
<gene>
    <name evidence="2" type="ORF">U27_00585</name>
</gene>
<dbReference type="EMBL" id="DF820474">
    <property type="protein sequence ID" value="GAK60687.1"/>
    <property type="molecule type" value="Genomic_DNA"/>
</dbReference>
<dbReference type="eggNOG" id="COG3875">
    <property type="taxonomic scope" value="Bacteria"/>
</dbReference>
<dbReference type="Pfam" id="PF09861">
    <property type="entry name" value="Lar_N"/>
    <property type="match status" value="1"/>
</dbReference>
<dbReference type="PANTHER" id="PTHR33171">
    <property type="entry name" value="LAR_N DOMAIN-CONTAINING PROTEIN"/>
    <property type="match status" value="1"/>
</dbReference>
<sequence>MATFLSHGGPEIIIDQAHKEQLIQQIIHRIVASQGKEPQKVLLLPPDMSRFHSNAGEITQILYKILSPKAHIDIMPAIGTHFAMTEKEIREMFGNDIPLECFKVHDWKNDVQVLGEVPSAKIREFSEGMLEYAMEVAVNKCLRNGKYDLILSIGQIVPHEVIGLANFTKNVCVGVGGSDMINKSHFLGAVYGMERIMGRADTPVRQALDYAFNTFLGNIPIYFIMTVMSKQAGKLVMRGMYASDKDNAAFLEGAKLCQQVNLDLLDAPLEKVVVYLDPSEFKSTWIGNKAIYRTRMAMADNGHLIILAPGLKEFGEDKENDRLIRKYGYFGTETTLRAVEVNEELQKSLGAAAHLIHGSSEGRFKITYCPGPKVSQAEIEKVGYNYVSYQEMSQRYNPMTLKDGWNILADGEKIFYVSNPALGLWALKSQFS</sequence>
<dbReference type="STRING" id="1499967.U27_00585"/>